<feature type="region of interest" description="Disordered" evidence="24">
    <location>
        <begin position="2252"/>
        <end position="2287"/>
    </location>
</feature>
<dbReference type="PROSITE" id="PS00028">
    <property type="entry name" value="ZINC_FINGER_C2H2_1"/>
    <property type="match status" value="9"/>
</dbReference>
<comment type="similarity">
    <text evidence="4">Belongs to the krueppel C2H2-type zinc-finger protein family.</text>
</comment>
<feature type="domain" description="C2H2-type" evidence="27">
    <location>
        <begin position="2133"/>
        <end position="2159"/>
    </location>
</feature>
<feature type="compositionally biased region" description="Low complexity" evidence="24">
    <location>
        <begin position="1819"/>
        <end position="1832"/>
    </location>
</feature>
<dbReference type="PROSITE" id="PS50097">
    <property type="entry name" value="BTB"/>
    <property type="match status" value="1"/>
</dbReference>
<dbReference type="Pfam" id="PF00651">
    <property type="entry name" value="BTB"/>
    <property type="match status" value="1"/>
</dbReference>
<dbReference type="Gene3D" id="3.30.479.30">
    <property type="entry name" value="Band 7 domain"/>
    <property type="match status" value="1"/>
</dbReference>
<feature type="region of interest" description="Disordered" evidence="24">
    <location>
        <begin position="476"/>
        <end position="512"/>
    </location>
</feature>
<feature type="compositionally biased region" description="Gly residues" evidence="24">
    <location>
        <begin position="2252"/>
        <end position="2262"/>
    </location>
</feature>
<keyword evidence="7" id="KW-0493">Microtubule</keyword>
<dbReference type="GO" id="GO:0003677">
    <property type="term" value="F:DNA binding"/>
    <property type="evidence" value="ECO:0007669"/>
    <property type="project" value="UniProtKB-KW"/>
</dbReference>
<evidence type="ECO:0000256" key="21">
    <source>
        <dbReference type="PROSITE-ProRule" id="PRU00042"/>
    </source>
</evidence>
<dbReference type="Gene3D" id="3.30.160.60">
    <property type="entry name" value="Classic Zinc Finger"/>
    <property type="match status" value="7"/>
</dbReference>
<feature type="domain" description="BTB" evidence="26">
    <location>
        <begin position="1627"/>
        <end position="1691"/>
    </location>
</feature>
<dbReference type="FunFam" id="3.30.479.30:FF:000003">
    <property type="entry name" value="Flotillin 2"/>
    <property type="match status" value="1"/>
</dbReference>
<comment type="similarity">
    <text evidence="6">Belongs to the TRAFAC class myosin-kinesin ATPase superfamily. Kinesin family. KIN-14 subfamily.</text>
</comment>
<dbReference type="Pfam" id="PF00225">
    <property type="entry name" value="Kinesin"/>
    <property type="match status" value="1"/>
</dbReference>
<feature type="compositionally biased region" description="Low complexity" evidence="24">
    <location>
        <begin position="1770"/>
        <end position="1802"/>
    </location>
</feature>
<keyword evidence="14" id="KW-0805">Transcription regulation</keyword>
<feature type="region of interest" description="Disordered" evidence="24">
    <location>
        <begin position="886"/>
        <end position="945"/>
    </location>
</feature>
<evidence type="ECO:0000256" key="2">
    <source>
        <dbReference type="ARBA" id="ARBA00004245"/>
    </source>
</evidence>
<dbReference type="PROSITE" id="PS50157">
    <property type="entry name" value="ZINC_FINGER_C2H2_2"/>
    <property type="match status" value="11"/>
</dbReference>
<dbReference type="Proteomes" id="UP000324091">
    <property type="component" value="Chromosome 21"/>
</dbReference>
<dbReference type="GO" id="GO:0005524">
    <property type="term" value="F:ATP binding"/>
    <property type="evidence" value="ECO:0007669"/>
    <property type="project" value="UniProtKB-UniRule"/>
</dbReference>
<feature type="compositionally biased region" description="Acidic residues" evidence="24">
    <location>
        <begin position="1843"/>
        <end position="1856"/>
    </location>
</feature>
<comment type="caution">
    <text evidence="28">The sequence shown here is derived from an EMBL/GenBank/DDBJ whole genome shotgun (WGS) entry which is preliminary data.</text>
</comment>
<dbReference type="SUPFAM" id="SSF57667">
    <property type="entry name" value="beta-beta-alpha zinc fingers"/>
    <property type="match status" value="5"/>
</dbReference>
<dbReference type="InterPro" id="IPR000210">
    <property type="entry name" value="BTB/POZ_dom"/>
</dbReference>
<feature type="compositionally biased region" description="Low complexity" evidence="24">
    <location>
        <begin position="2217"/>
        <end position="2226"/>
    </location>
</feature>
<dbReference type="InterPro" id="IPR013087">
    <property type="entry name" value="Znf_C2H2_type"/>
</dbReference>
<keyword evidence="19" id="KW-0206">Cytoskeleton</keyword>
<dbReference type="Pfam" id="PF00096">
    <property type="entry name" value="zf-C2H2"/>
    <property type="match status" value="7"/>
</dbReference>
<dbReference type="InterPro" id="IPR036236">
    <property type="entry name" value="Znf_C2H2_sf"/>
</dbReference>
<keyword evidence="17" id="KW-0804">Transcription</keyword>
<dbReference type="Pfam" id="PF01145">
    <property type="entry name" value="Band_7"/>
    <property type="match status" value="1"/>
</dbReference>
<keyword evidence="13 22" id="KW-0067">ATP-binding</keyword>
<dbReference type="SMART" id="SM00225">
    <property type="entry name" value="BTB"/>
    <property type="match status" value="1"/>
</dbReference>
<dbReference type="FunFam" id="3.40.850.10:FF:000113">
    <property type="entry name" value="Kinesin-like protein"/>
    <property type="match status" value="1"/>
</dbReference>
<dbReference type="GO" id="GO:0016020">
    <property type="term" value="C:membrane"/>
    <property type="evidence" value="ECO:0007669"/>
    <property type="project" value="UniProtKB-SubCell"/>
</dbReference>
<keyword evidence="16" id="KW-0472">Membrane</keyword>
<dbReference type="SUPFAM" id="SSF117892">
    <property type="entry name" value="Band 7/SPFH domain"/>
    <property type="match status" value="1"/>
</dbReference>
<keyword evidence="10 22" id="KW-0547">Nucleotide-binding</keyword>
<feature type="compositionally biased region" description="Basic residues" evidence="24">
    <location>
        <begin position="1860"/>
        <end position="1876"/>
    </location>
</feature>
<feature type="domain" description="C2H2-type" evidence="27">
    <location>
        <begin position="704"/>
        <end position="731"/>
    </location>
</feature>
<protein>
    <submittedName>
        <fullName evidence="28">Flotillin-1 Reggie-2</fullName>
    </submittedName>
</protein>
<evidence type="ECO:0000259" key="26">
    <source>
        <dbReference type="PROSITE" id="PS50097"/>
    </source>
</evidence>
<feature type="compositionally biased region" description="Polar residues" evidence="24">
    <location>
        <begin position="2265"/>
        <end position="2287"/>
    </location>
</feature>
<evidence type="ECO:0000256" key="14">
    <source>
        <dbReference type="ARBA" id="ARBA00023015"/>
    </source>
</evidence>
<feature type="domain" description="C2H2-type" evidence="27">
    <location>
        <begin position="676"/>
        <end position="703"/>
    </location>
</feature>
<organism evidence="28 29">
    <name type="scientific">Takifugu flavidus</name>
    <name type="common">sansaifugu</name>
    <dbReference type="NCBI Taxonomy" id="433684"/>
    <lineage>
        <taxon>Eukaryota</taxon>
        <taxon>Metazoa</taxon>
        <taxon>Chordata</taxon>
        <taxon>Craniata</taxon>
        <taxon>Vertebrata</taxon>
        <taxon>Euteleostomi</taxon>
        <taxon>Actinopterygii</taxon>
        <taxon>Neopterygii</taxon>
        <taxon>Teleostei</taxon>
        <taxon>Neoteleostei</taxon>
        <taxon>Acanthomorphata</taxon>
        <taxon>Eupercaria</taxon>
        <taxon>Tetraodontiformes</taxon>
        <taxon>Tetradontoidea</taxon>
        <taxon>Tetraodontidae</taxon>
        <taxon>Takifugu</taxon>
    </lineage>
</organism>
<accession>A0A5C6NEC7</accession>
<dbReference type="FunFam" id="3.30.160.60:FF:000216">
    <property type="entry name" value="Zinc finger protein 384 like"/>
    <property type="match status" value="1"/>
</dbReference>
<feature type="region of interest" description="Disordered" evidence="24">
    <location>
        <begin position="1056"/>
        <end position="1077"/>
    </location>
</feature>
<evidence type="ECO:0000256" key="13">
    <source>
        <dbReference type="ARBA" id="ARBA00022840"/>
    </source>
</evidence>
<evidence type="ECO:0000256" key="20">
    <source>
        <dbReference type="ARBA" id="ARBA00023242"/>
    </source>
</evidence>
<dbReference type="GO" id="GO:0003777">
    <property type="term" value="F:microtubule motor activity"/>
    <property type="evidence" value="ECO:0007669"/>
    <property type="project" value="InterPro"/>
</dbReference>
<comment type="similarity">
    <text evidence="5">Belongs to the band 7/mec-2 family. Flotillin subfamily.</text>
</comment>
<feature type="domain" description="C2H2-type" evidence="27">
    <location>
        <begin position="732"/>
        <end position="759"/>
    </location>
</feature>
<evidence type="ECO:0000256" key="18">
    <source>
        <dbReference type="ARBA" id="ARBA00023175"/>
    </source>
</evidence>
<evidence type="ECO:0000256" key="8">
    <source>
        <dbReference type="ARBA" id="ARBA00022723"/>
    </source>
</evidence>
<keyword evidence="19" id="KW-0963">Cytoplasm</keyword>
<feature type="coiled-coil region" evidence="23">
    <location>
        <begin position="1085"/>
        <end position="1213"/>
    </location>
</feature>
<evidence type="ECO:0000259" key="25">
    <source>
        <dbReference type="PROSITE" id="PS50067"/>
    </source>
</evidence>
<dbReference type="SUPFAM" id="SSF52540">
    <property type="entry name" value="P-loop containing nucleoside triphosphate hydrolases"/>
    <property type="match status" value="1"/>
</dbReference>
<keyword evidence="8" id="KW-0479">Metal-binding</keyword>
<keyword evidence="23" id="KW-0175">Coiled coil</keyword>
<dbReference type="GO" id="GO:0008270">
    <property type="term" value="F:zinc ion binding"/>
    <property type="evidence" value="ECO:0007669"/>
    <property type="project" value="UniProtKB-KW"/>
</dbReference>
<feature type="region of interest" description="Disordered" evidence="24">
    <location>
        <begin position="2212"/>
        <end position="2239"/>
    </location>
</feature>
<dbReference type="InterPro" id="IPR036961">
    <property type="entry name" value="Kinesin_motor_dom_sf"/>
</dbReference>
<feature type="region of interest" description="Disordered" evidence="24">
    <location>
        <begin position="1746"/>
        <end position="1913"/>
    </location>
</feature>
<dbReference type="InterPro" id="IPR027417">
    <property type="entry name" value="P-loop_NTPase"/>
</dbReference>
<evidence type="ECO:0000256" key="16">
    <source>
        <dbReference type="ARBA" id="ARBA00023136"/>
    </source>
</evidence>
<proteinExistence type="inferred from homology"/>
<feature type="compositionally biased region" description="Acidic residues" evidence="24">
    <location>
        <begin position="1940"/>
        <end position="1954"/>
    </location>
</feature>
<keyword evidence="9" id="KW-0677">Repeat</keyword>
<evidence type="ECO:0000256" key="15">
    <source>
        <dbReference type="ARBA" id="ARBA00023125"/>
    </source>
</evidence>
<keyword evidence="20" id="KW-0539">Nucleus</keyword>
<dbReference type="InterPro" id="IPR019821">
    <property type="entry name" value="Kinesin_motor_CS"/>
</dbReference>
<dbReference type="InterPro" id="IPR001107">
    <property type="entry name" value="Band_7"/>
</dbReference>
<evidence type="ECO:0000256" key="17">
    <source>
        <dbReference type="ARBA" id="ARBA00023163"/>
    </source>
</evidence>
<feature type="region of interest" description="Disordered" evidence="24">
    <location>
        <begin position="431"/>
        <end position="456"/>
    </location>
</feature>
<dbReference type="GO" id="GO:0005874">
    <property type="term" value="C:microtubule"/>
    <property type="evidence" value="ECO:0007669"/>
    <property type="project" value="UniProtKB-KW"/>
</dbReference>
<evidence type="ECO:0000256" key="5">
    <source>
        <dbReference type="ARBA" id="ARBA00007161"/>
    </source>
</evidence>
<comment type="subcellular location">
    <subcellularLocation>
        <location evidence="2">Cytoplasm</location>
        <location evidence="2">Cytoskeleton</location>
    </subcellularLocation>
    <subcellularLocation>
        <location evidence="3">Membrane</location>
    </subcellularLocation>
    <subcellularLocation>
        <location evidence="1">Nucleus</location>
    </subcellularLocation>
</comment>
<dbReference type="FunFam" id="3.30.160.60:FF:000145">
    <property type="entry name" value="Zinc finger protein 574"/>
    <property type="match status" value="1"/>
</dbReference>
<dbReference type="SMART" id="SM00244">
    <property type="entry name" value="PHB"/>
    <property type="match status" value="1"/>
</dbReference>
<feature type="domain" description="C2H2-type" evidence="27">
    <location>
        <begin position="2160"/>
        <end position="2187"/>
    </location>
</feature>
<evidence type="ECO:0000256" key="12">
    <source>
        <dbReference type="ARBA" id="ARBA00022833"/>
    </source>
</evidence>
<dbReference type="PROSITE" id="PS00411">
    <property type="entry name" value="KINESIN_MOTOR_1"/>
    <property type="match status" value="1"/>
</dbReference>
<name>A0A5C6NEC7_9TELE</name>
<evidence type="ECO:0000256" key="22">
    <source>
        <dbReference type="PROSITE-ProRule" id="PRU00283"/>
    </source>
</evidence>
<feature type="compositionally biased region" description="Low complexity" evidence="24">
    <location>
        <begin position="1750"/>
        <end position="1763"/>
    </location>
</feature>
<dbReference type="SMART" id="SM00355">
    <property type="entry name" value="ZnF_C2H2"/>
    <property type="match status" value="11"/>
</dbReference>
<evidence type="ECO:0000256" key="9">
    <source>
        <dbReference type="ARBA" id="ARBA00022737"/>
    </source>
</evidence>
<feature type="compositionally biased region" description="Gly residues" evidence="24">
    <location>
        <begin position="480"/>
        <end position="495"/>
    </location>
</feature>
<feature type="region of interest" description="Disordered" evidence="24">
    <location>
        <begin position="624"/>
        <end position="644"/>
    </location>
</feature>
<sequence length="2335" mass="252428">MFYTCGPNEAMVVSGLCRSPPLMIAGGRVFVIPCIQQIQRISLNTLTLNVKSDKVYTRHGVPISVTGIAQMKIQGQNKQMLAAACQMFMGKSEGEIAQIALETLEGHQRAIIAHLTVEEIYKDRKKFSEQVFKVASSDLVNMGISVVSYTLKDVHDDQDYLHSLGKARTAQVQKDARIGEAKNKRDAVIREAHAMQEKVSAQYKNEIDMAKAQRDYELKKAAYDIEVNTKKAESEMAYQLQVAKTKQRIEEEKMQVLVVERTQQIMLQEQEITRREKELEAKVKKPAEAERYRLEKLAEAERLKLIMEAEAEAESIRMKGEAEAFAVEAKGRAEAEQMTKKAEAFRQYRDGAMVDMLLEKLPLMAEEISKPLCEAHKVTMVSSGDGQVGAAKLSGEVLDMMTRIPEALEKLTGVSISQMENAMFLNKAKEQLGPEKASAPSFPHSSASSTSTPHYPTAVLAIPGSLEAGAGVRVIPKQEGSGGTAGGGGGSGGSNSGSASLSVVGGHLHQSHTSQNITVVPVPSTGIMTAAGLVITTPQGTLVPSATTQSFVTGPHTATTMIVSALHPSNADKKEDIAIPPAVVMPTPSKRGRKSKQVMGRVSGVPPPGSDALILAHLTAGGQHHTADPYDLSNDEDDHTNKDGPKSYRCRMCAVTFFSKSDMQIHAKSHTEAKPHKCPHCSKSFANSSYLSQHIRIHSGAKPYTCTYCQKTFRQLSHLQQHTRNHTEAKPHKCPHCSKSFANSSYLSQHIRIHTGAKPYTCSYCQKTFRQLSHLQQHTRIHTGDRPYKCNHPGCEKSFTQLSNLQSHRRQHNKDKPFKCQNCNRGYTDAASLEVHLSTHTVKHAKLFSCGLCNRSYTSETYLMKHMRKHNPDPLTVAATVAAQQAQGLTPGVGGRGRGRGRGRGAGGAGGDRTSQLQSQTNPNNATQNPNPGPPSSYQSHQQPTEAVVSCPFDLHQYKTVSASEIQYKPVTVADLPVTHKDLCLTVSTSAIQKKIRKDPEPGKAFAAATVIGSRRPPAAVTRAPISKPVRGVGAATVATGPSRGVLKPTMASTVAKGGNLKQPTGTAGGTGANKRKAWDLKGKVSDMEVKMRDYQTKVKSVNQENEVLRGTMVQSQTRVAEIQKELERQRGQIRTYEEELQVLSGVRDELETVSSEKMTLQKELSNLEGKYKVMETLRDSQETELQTLKIKLSVQESTLARLQSTLREMEEEVCSLKETVTQQKDELHAGEMERRRLHNTIQELKASGNIRVFCRVRPVVDGGVSKHIQLPASDNKMITLAKTEESHTGKTTDTQKNYNFSFDRVFGPAASQQEIFEEISLLVQSALDGYNVCCFAYGQTGSGKTYTMEGDEFTETRGVIPRAVQQVFKAAEKLAAQGWEFNFTASFVEIYNESLRDLLYTGKASKRPEHEIRKSVTNEVTITNLTYEKVVNEDQVLGLIALANQNRSTAQTAQNDRSSRSHSVFQLDIEGVNGGRDIKCKSTLCLVDLAGSERMLKSQSQGERFKEMTAINGSLSNLGIVISALANKENYIPYRNSKLTYLLQGCLGGNSKTLMFVNIAPEPDSFGETLNSLRFASKMQSLPVEVGSSSTAPRDTPGSVVQVCFPSAQASVLDGLNRQREEGRLCDLSIHVQGHVFKAHRCVLAASSPYFHDQVLLKNMSTVSIPAVMDPLAFESVLSCAYTGQLRMLRDDIVNYLTVGSVLQMWHIVDKCTELLKEGRMAAGGGGGGGGGALQERLAGSGGSGGLGCSSSSNAESGAGCAHEGGGEASSQSQNGGSNGQQHGSQAPVRPSLSESQSPSSTNYFSPRDGNSFGGSGAATAGASVDGGVASQTSSYCAPSGGEEEEEEDVEEEEEVLYRQRKRRRGVGSGRRKKTSSAPDQEVGVSDSFGVSSYQDGDGLPQPKRPTYSQPSIMPRKQWVVVKTERVEDDDLIVVSGEEGGEEEEEDDEDERELELARERERTDFSISNVRSLSGELGGRSESDLDSQVDYCQSSEDYLRFEGGLIDQTLAQHLHNTTAAQSQSANRTITTLLGQVQCAAAARAQLFPLDMQGNQVVLYSQASGLSLDAAAPSLGMTGSMIGGGTFKNPSLEHGAVHMSAQGTLGIDGVDSGGIAGGSGGSNSSGGGSGKVFMCHCGKTFTHKSMRDRHINMHLDLRPFHCPVCAKKFKMKHHLTEHMKTHTGLKPYDCLSCGKKFMWRDSFMRHRSHCERRDALGESSEGGSNAEGRRGGAGGEEGSDFLSSHHLLLAAGEGGRGSGRGGASTSSPHLSVLSPQHAATGSGSNHGSAAVLSNNMAAAGGVPHSPSQMFGGLGATRGVCEEDECEVGVNESSVT</sequence>
<dbReference type="InterPro" id="IPR011333">
    <property type="entry name" value="SKP1/BTB/POZ_sf"/>
</dbReference>
<evidence type="ECO:0000256" key="6">
    <source>
        <dbReference type="ARBA" id="ARBA00010899"/>
    </source>
</evidence>
<evidence type="ECO:0000256" key="1">
    <source>
        <dbReference type="ARBA" id="ARBA00004123"/>
    </source>
</evidence>
<dbReference type="Gene3D" id="3.30.710.10">
    <property type="entry name" value="Potassium Channel Kv1.1, Chain A"/>
    <property type="match status" value="1"/>
</dbReference>
<keyword evidence="29" id="KW-1185">Reference proteome</keyword>
<feature type="domain" description="C2H2-type" evidence="27">
    <location>
        <begin position="2188"/>
        <end position="2207"/>
    </location>
</feature>
<dbReference type="FunFam" id="3.30.160.60:FF:000158">
    <property type="entry name" value="Zinc finger protein 362"/>
    <property type="match status" value="1"/>
</dbReference>
<evidence type="ECO:0000256" key="3">
    <source>
        <dbReference type="ARBA" id="ARBA00004370"/>
    </source>
</evidence>
<dbReference type="PRINTS" id="PR00380">
    <property type="entry name" value="KINESINHEAVY"/>
</dbReference>
<evidence type="ECO:0000313" key="29">
    <source>
        <dbReference type="Proteomes" id="UP000324091"/>
    </source>
</evidence>
<dbReference type="Gene3D" id="1.10.287.1490">
    <property type="match status" value="1"/>
</dbReference>
<evidence type="ECO:0000256" key="24">
    <source>
        <dbReference type="SAM" id="MobiDB-lite"/>
    </source>
</evidence>
<dbReference type="PANTHER" id="PTHR47972">
    <property type="entry name" value="KINESIN-LIKE PROTEIN KLP-3"/>
    <property type="match status" value="1"/>
</dbReference>
<dbReference type="CDD" id="cd03399">
    <property type="entry name" value="SPFH_flotillin"/>
    <property type="match status" value="1"/>
</dbReference>
<feature type="compositionally biased region" description="Low complexity" evidence="24">
    <location>
        <begin position="920"/>
        <end position="930"/>
    </location>
</feature>
<dbReference type="SMART" id="SM00129">
    <property type="entry name" value="KISc"/>
    <property type="match status" value="1"/>
</dbReference>
<feature type="domain" description="C2H2-type" evidence="27">
    <location>
        <begin position="788"/>
        <end position="817"/>
    </location>
</feature>
<feature type="compositionally biased region" description="Low complexity" evidence="24">
    <location>
        <begin position="496"/>
        <end position="506"/>
    </location>
</feature>
<feature type="region of interest" description="Disordered" evidence="24">
    <location>
        <begin position="1935"/>
        <end position="1961"/>
    </location>
</feature>
<keyword evidence="15" id="KW-0238">DNA-binding</keyword>
<keyword evidence="11 21" id="KW-0863">Zinc-finger</keyword>
<keyword evidence="12" id="KW-0862">Zinc</keyword>
<gene>
    <name evidence="28" type="ORF">D4764_21G0004330</name>
</gene>
<evidence type="ECO:0000256" key="4">
    <source>
        <dbReference type="ARBA" id="ARBA00006991"/>
    </source>
</evidence>
<evidence type="ECO:0000256" key="10">
    <source>
        <dbReference type="ARBA" id="ARBA00022741"/>
    </source>
</evidence>
<feature type="domain" description="C2H2-type" evidence="27">
    <location>
        <begin position="648"/>
        <end position="675"/>
    </location>
</feature>
<dbReference type="PROSITE" id="PS50067">
    <property type="entry name" value="KINESIN_MOTOR_2"/>
    <property type="match status" value="1"/>
</dbReference>
<evidence type="ECO:0000256" key="23">
    <source>
        <dbReference type="SAM" id="Coils"/>
    </source>
</evidence>
<dbReference type="InterPro" id="IPR027640">
    <property type="entry name" value="Kinesin-like_fam"/>
</dbReference>
<dbReference type="SUPFAM" id="SSF57997">
    <property type="entry name" value="Tropomyosin"/>
    <property type="match status" value="1"/>
</dbReference>
<dbReference type="InterPro" id="IPR001752">
    <property type="entry name" value="Kinesin_motor_dom"/>
</dbReference>
<dbReference type="FunFam" id="3.30.160.60:FF:000233">
    <property type="entry name" value="Putative zinc finger protein 362"/>
    <property type="match status" value="2"/>
</dbReference>
<evidence type="ECO:0000259" key="27">
    <source>
        <dbReference type="PROSITE" id="PS50157"/>
    </source>
</evidence>
<feature type="region of interest" description="Disordered" evidence="24">
    <location>
        <begin position="583"/>
        <end position="603"/>
    </location>
</feature>
<dbReference type="PANTHER" id="PTHR47972:SF45">
    <property type="entry name" value="PROTEIN CLARET SEGREGATIONAL"/>
    <property type="match status" value="1"/>
</dbReference>
<dbReference type="GO" id="GO:0005634">
    <property type="term" value="C:nucleus"/>
    <property type="evidence" value="ECO:0007669"/>
    <property type="project" value="UniProtKB-SubCell"/>
</dbReference>
<dbReference type="EMBL" id="RHFK02000014">
    <property type="protein sequence ID" value="TWW65533.1"/>
    <property type="molecule type" value="Genomic_DNA"/>
</dbReference>
<feature type="compositionally biased region" description="Low complexity" evidence="24">
    <location>
        <begin position="437"/>
        <end position="456"/>
    </location>
</feature>
<feature type="domain" description="C2H2-type" evidence="27">
    <location>
        <begin position="760"/>
        <end position="787"/>
    </location>
</feature>
<keyword evidence="18 22" id="KW-0505">Motor protein</keyword>
<evidence type="ECO:0000256" key="7">
    <source>
        <dbReference type="ARBA" id="ARBA00022701"/>
    </source>
</evidence>
<evidence type="ECO:0000313" key="28">
    <source>
        <dbReference type="EMBL" id="TWW65533.1"/>
    </source>
</evidence>
<dbReference type="Gene3D" id="3.40.850.10">
    <property type="entry name" value="Kinesin motor domain"/>
    <property type="match status" value="1"/>
</dbReference>
<dbReference type="InterPro" id="IPR036013">
    <property type="entry name" value="Band_7/SPFH_dom_sf"/>
</dbReference>
<dbReference type="GO" id="GO:0007018">
    <property type="term" value="P:microtubule-based movement"/>
    <property type="evidence" value="ECO:0007669"/>
    <property type="project" value="InterPro"/>
</dbReference>
<feature type="compositionally biased region" description="Polar residues" evidence="24">
    <location>
        <begin position="936"/>
        <end position="945"/>
    </location>
</feature>
<feature type="domain" description="Kinesin motor" evidence="25">
    <location>
        <begin position="1250"/>
        <end position="1583"/>
    </location>
</feature>
<feature type="domain" description="C2H2-type" evidence="27">
    <location>
        <begin position="848"/>
        <end position="875"/>
    </location>
</feature>
<evidence type="ECO:0000256" key="19">
    <source>
        <dbReference type="ARBA" id="ARBA00023212"/>
    </source>
</evidence>
<dbReference type="FunFam" id="3.30.160.60:FF:000377">
    <property type="entry name" value="zinc finger protein 362 isoform X4"/>
    <property type="match status" value="2"/>
</dbReference>
<evidence type="ECO:0000256" key="11">
    <source>
        <dbReference type="ARBA" id="ARBA00022771"/>
    </source>
</evidence>
<feature type="domain" description="C2H2-type" evidence="27">
    <location>
        <begin position="818"/>
        <end position="845"/>
    </location>
</feature>
<dbReference type="CDD" id="cd01366">
    <property type="entry name" value="KISc_C_terminal"/>
    <property type="match status" value="1"/>
</dbReference>
<dbReference type="SUPFAM" id="SSF54695">
    <property type="entry name" value="POZ domain"/>
    <property type="match status" value="1"/>
</dbReference>
<dbReference type="GO" id="GO:0008017">
    <property type="term" value="F:microtubule binding"/>
    <property type="evidence" value="ECO:0007669"/>
    <property type="project" value="InterPro"/>
</dbReference>
<feature type="binding site" evidence="22">
    <location>
        <begin position="1339"/>
        <end position="1346"/>
    </location>
    <ligand>
        <name>ATP</name>
        <dbReference type="ChEBI" id="CHEBI:30616"/>
    </ligand>
</feature>
<reference evidence="28 29" key="1">
    <citation type="submission" date="2019-04" db="EMBL/GenBank/DDBJ databases">
        <title>Chromosome genome assembly for Takifugu flavidus.</title>
        <authorList>
            <person name="Xiao S."/>
        </authorList>
    </citation>
    <scope>NUCLEOTIDE SEQUENCE [LARGE SCALE GENOMIC DNA]</scope>
    <source>
        <strain evidence="28">HTHZ2018</strain>
        <tissue evidence="28">Muscle</tissue>
    </source>
</reference>